<comment type="similarity">
    <text evidence="2">Belongs to the CDP-alcohol phosphatidyltransferase class-I family.</text>
</comment>
<dbReference type="Gene3D" id="1.20.120.1760">
    <property type="match status" value="1"/>
</dbReference>
<evidence type="ECO:0000259" key="4">
    <source>
        <dbReference type="Pfam" id="PF19365"/>
    </source>
</evidence>
<dbReference type="InterPro" id="IPR045985">
    <property type="entry name" value="DUF5941"/>
</dbReference>
<name>A0ABZ1HVT5_STRPH</name>
<feature type="transmembrane region" description="Helical" evidence="3">
    <location>
        <begin position="445"/>
        <end position="462"/>
    </location>
</feature>
<sequence>MSTAILTGQPVPGSSLDSDLRSLGFDVRVATDAADAETLLAAVPADQRVAVVDARFVGHVHALRLGLTDPRFDAAAIPGAVTARPAARPALTRALRTASDDASNGSVVVGILAERIAEVLDTDLHRPELGELVAEVPRDPQSRNEARQAVTVVDDEAIRLRTAVKSRDGFFTTYCISPYSRYLARWCARRGFTPNQVTTASLITALIAAGCAATGTRAGYVAAGLLLLFSFVLDCTDGQLARYSLQYSTLGAWLDATFDRAKEYAYYAGLALGAARGGDDVWALALGAMVLQTCRHVVDFSFNEANHDATANTSPTAALSGRLDSVGWTVWLRRMIVLPIGERWAMIAVLTAVTTPRITFYVLLIGCAFAATYTTAGRVLRSLTRKAQRTDRAAQALADLTDSGPLAEFLARLTRGVRLSGPAVVALVAGALVVGASWLSPYGSWWPVLGAGVYVLLSPVALQRPLKGALDWLVPPFYRAAEYGTVLVLAAKADVNGALPAAFGLVAAVAYHHYDTVYRIRGNAGAPPHWLVRAIGGHEGRTLLVTVLAALLTATDFKVALTALAVAVALVVLVESIRFWVTAHKVGAPAVHDEGEPA</sequence>
<dbReference type="InterPro" id="IPR043130">
    <property type="entry name" value="CDP-OH_PTrfase_TM_dom"/>
</dbReference>
<evidence type="ECO:0000256" key="2">
    <source>
        <dbReference type="RuleBase" id="RU003750"/>
    </source>
</evidence>
<feature type="transmembrane region" description="Helical" evidence="3">
    <location>
        <begin position="419"/>
        <end position="439"/>
    </location>
</feature>
<dbReference type="EMBL" id="CP109135">
    <property type="protein sequence ID" value="WSD21430.1"/>
    <property type="molecule type" value="Genomic_DNA"/>
</dbReference>
<dbReference type="InterPro" id="IPR000462">
    <property type="entry name" value="CDP-OH_P_trans"/>
</dbReference>
<evidence type="ECO:0000313" key="5">
    <source>
        <dbReference type="EMBL" id="WSD21430.1"/>
    </source>
</evidence>
<proteinExistence type="inferred from homology"/>
<organism evidence="5 6">
    <name type="scientific">Streptomyces phaeochromogenes</name>
    <dbReference type="NCBI Taxonomy" id="1923"/>
    <lineage>
        <taxon>Bacteria</taxon>
        <taxon>Bacillati</taxon>
        <taxon>Actinomycetota</taxon>
        <taxon>Actinomycetes</taxon>
        <taxon>Kitasatosporales</taxon>
        <taxon>Streptomycetaceae</taxon>
        <taxon>Streptomyces</taxon>
        <taxon>Streptomyces phaeochromogenes group</taxon>
    </lineage>
</organism>
<keyword evidence="3" id="KW-0812">Transmembrane</keyword>
<dbReference type="Pfam" id="PF19365">
    <property type="entry name" value="DUF5941"/>
    <property type="match status" value="1"/>
</dbReference>
<evidence type="ECO:0000256" key="1">
    <source>
        <dbReference type="ARBA" id="ARBA00022679"/>
    </source>
</evidence>
<keyword evidence="3" id="KW-0472">Membrane</keyword>
<evidence type="ECO:0000256" key="3">
    <source>
        <dbReference type="SAM" id="Phobius"/>
    </source>
</evidence>
<accession>A0ABZ1HVT5</accession>
<protein>
    <submittedName>
        <fullName evidence="5">CDP-alcohol phosphatidyltransferase family protein</fullName>
    </submittedName>
</protein>
<dbReference type="RefSeq" id="WP_266754046.1">
    <property type="nucleotide sequence ID" value="NZ_CP109135.1"/>
</dbReference>
<dbReference type="Proteomes" id="UP001340816">
    <property type="component" value="Chromosome"/>
</dbReference>
<dbReference type="InterPro" id="IPR048254">
    <property type="entry name" value="CDP_ALCOHOL_P_TRANSF_CS"/>
</dbReference>
<feature type="transmembrane region" description="Helical" evidence="3">
    <location>
        <begin position="543"/>
        <end position="574"/>
    </location>
</feature>
<keyword evidence="3" id="KW-1133">Transmembrane helix</keyword>
<keyword evidence="1 2" id="KW-0808">Transferase</keyword>
<gene>
    <name evidence="5" type="ORF">OHB35_09090</name>
</gene>
<evidence type="ECO:0000313" key="6">
    <source>
        <dbReference type="Proteomes" id="UP001340816"/>
    </source>
</evidence>
<feature type="domain" description="DUF5941" evidence="4">
    <location>
        <begin position="391"/>
        <end position="598"/>
    </location>
</feature>
<keyword evidence="6" id="KW-1185">Reference proteome</keyword>
<dbReference type="PROSITE" id="PS00379">
    <property type="entry name" value="CDP_ALCOHOL_P_TRANSF"/>
    <property type="match status" value="1"/>
</dbReference>
<reference evidence="5 6" key="1">
    <citation type="submission" date="2022-10" db="EMBL/GenBank/DDBJ databases">
        <title>The complete genomes of actinobacterial strains from the NBC collection.</title>
        <authorList>
            <person name="Joergensen T.S."/>
            <person name="Alvarez Arevalo M."/>
            <person name="Sterndorff E.B."/>
            <person name="Faurdal D."/>
            <person name="Vuksanovic O."/>
            <person name="Mourched A.-S."/>
            <person name="Charusanti P."/>
            <person name="Shaw S."/>
            <person name="Blin K."/>
            <person name="Weber T."/>
        </authorList>
    </citation>
    <scope>NUCLEOTIDE SEQUENCE [LARGE SCALE GENOMIC DNA]</scope>
    <source>
        <strain evidence="5 6">NBC 01752</strain>
    </source>
</reference>
<feature type="transmembrane region" description="Helical" evidence="3">
    <location>
        <begin position="358"/>
        <end position="380"/>
    </location>
</feature>
<dbReference type="Pfam" id="PF01066">
    <property type="entry name" value="CDP-OH_P_transf"/>
    <property type="match status" value="1"/>
</dbReference>